<dbReference type="Pfam" id="PF03922">
    <property type="entry name" value="OmpW"/>
    <property type="match status" value="1"/>
</dbReference>
<dbReference type="InterPro" id="IPR005618">
    <property type="entry name" value="OMPW"/>
</dbReference>
<protein>
    <submittedName>
        <fullName evidence="2">Outer membrane protein</fullName>
    </submittedName>
</protein>
<evidence type="ECO:0000256" key="1">
    <source>
        <dbReference type="ARBA" id="ARBA00009330"/>
    </source>
</evidence>
<accession>A0A560K039</accession>
<gene>
    <name evidence="2" type="ORF">FBZ95_104855</name>
</gene>
<dbReference type="EMBL" id="VITW01000004">
    <property type="protein sequence ID" value="TWB76662.1"/>
    <property type="molecule type" value="Genomic_DNA"/>
</dbReference>
<dbReference type="SUPFAM" id="SSF56925">
    <property type="entry name" value="OMPA-like"/>
    <property type="match status" value="1"/>
</dbReference>
<name>A0A560K039_9BRAD</name>
<dbReference type="GO" id="GO:0055085">
    <property type="term" value="P:transmembrane transport"/>
    <property type="evidence" value="ECO:0007669"/>
    <property type="project" value="TreeGrafter"/>
</dbReference>
<dbReference type="STRING" id="1399419.A5906_29000"/>
<comment type="similarity">
    <text evidence="1">Belongs to the OmpW/AlkL family.</text>
</comment>
<dbReference type="PANTHER" id="PTHR36920">
    <property type="match status" value="1"/>
</dbReference>
<dbReference type="Gene3D" id="2.40.160.20">
    <property type="match status" value="1"/>
</dbReference>
<dbReference type="PANTHER" id="PTHR36920:SF1">
    <property type="entry name" value="OUTER MEMBRANE PROTEIN W"/>
    <property type="match status" value="1"/>
</dbReference>
<reference evidence="2 3" key="1">
    <citation type="submission" date="2019-06" db="EMBL/GenBank/DDBJ databases">
        <title>Genomic Encyclopedia of Type Strains, Phase IV (KMG-V): Genome sequencing to study the core and pangenomes of soil and plant-associated prokaryotes.</title>
        <authorList>
            <person name="Whitman W."/>
        </authorList>
    </citation>
    <scope>NUCLEOTIDE SEQUENCE [LARGE SCALE GENOMIC DNA]</scope>
    <source>
        <strain evidence="2 3">BR 10556</strain>
    </source>
</reference>
<evidence type="ECO:0000313" key="2">
    <source>
        <dbReference type="EMBL" id="TWB76662.1"/>
    </source>
</evidence>
<sequence length="266" mass="28145">MSRNEARLWLKGIEMDGTIRNLARLAALGTALGAMLAGTVAPVQAADLPVYKKAPPPVEAFNPWMVRLRVLGVLPDAGGSTVNVAGVPSLSSPNSGLSISDQVVPELDISYFFTKNIAAELILGVTRHSISGTGSLANLPIGKTTLLPPTLTLQYHFDNFGAFKPYVGAGVNYTVFFNNSAANVPAAIVGPPAIVATTTNLHVSNAFGGAVQFGFDYMLDRHWGLNVDVKKLWLRPDYSATVSGLPVTGNAHIDPWLVGAGVTYKF</sequence>
<dbReference type="FunFam" id="2.40.160.20:FF:000011">
    <property type="entry name" value="Outer membrane protein"/>
    <property type="match status" value="1"/>
</dbReference>
<dbReference type="Proteomes" id="UP000315914">
    <property type="component" value="Unassembled WGS sequence"/>
</dbReference>
<evidence type="ECO:0000313" key="3">
    <source>
        <dbReference type="Proteomes" id="UP000315914"/>
    </source>
</evidence>
<comment type="caution">
    <text evidence="2">The sequence shown here is derived from an EMBL/GenBank/DDBJ whole genome shotgun (WGS) entry which is preliminary data.</text>
</comment>
<dbReference type="AlphaFoldDB" id="A0A560K039"/>
<dbReference type="GO" id="GO:0019867">
    <property type="term" value="C:outer membrane"/>
    <property type="evidence" value="ECO:0007669"/>
    <property type="project" value="InterPro"/>
</dbReference>
<proteinExistence type="inferred from homology"/>
<dbReference type="InterPro" id="IPR011250">
    <property type="entry name" value="OMP/PagP_B-barrel"/>
</dbReference>
<organism evidence="2 3">
    <name type="scientific">Bradyrhizobium sacchari</name>
    <dbReference type="NCBI Taxonomy" id="1399419"/>
    <lineage>
        <taxon>Bacteria</taxon>
        <taxon>Pseudomonadati</taxon>
        <taxon>Pseudomonadota</taxon>
        <taxon>Alphaproteobacteria</taxon>
        <taxon>Hyphomicrobiales</taxon>
        <taxon>Nitrobacteraceae</taxon>
        <taxon>Bradyrhizobium</taxon>
    </lineage>
</organism>
<keyword evidence="3" id="KW-1185">Reference proteome</keyword>